<sequence length="249" mass="26482">MLNDSEFMRYGRQLLLDDIGPEGQLRLANATVLLVGLGGLGAPCALYLAAAGVGRLLLADHDTLHLSNLQRQVLYRTEDIAQPKAMLAQRQLQALNPDIAIEALHMRLEGEALAKAVSRVDLVLDCSDNMATRHDVNAACVRAAKPLVSASAVGFGGQLLVLTPPYLHGCYACLYPDANEPARNCRTAGVLGPVVGVMGTLQALETIKLLCGLTSTLDGKLKLFDARQQQWNTLQLTPAASCPVCGSAV</sequence>
<evidence type="ECO:0000259" key="2">
    <source>
        <dbReference type="Pfam" id="PF00899"/>
    </source>
</evidence>
<gene>
    <name evidence="3" type="ORF">AU511_13175</name>
</gene>
<dbReference type="OrthoDB" id="9804286at2"/>
<dbReference type="Gene3D" id="3.40.50.720">
    <property type="entry name" value="NAD(P)-binding Rossmann-like Domain"/>
    <property type="match status" value="1"/>
</dbReference>
<protein>
    <submittedName>
        <fullName evidence="3">Molybdopterin-synthase adenylyltransferase</fullName>
    </submittedName>
</protein>
<feature type="domain" description="THIF-type NAD/FAD binding fold" evidence="2">
    <location>
        <begin position="10"/>
        <end position="244"/>
    </location>
</feature>
<dbReference type="GO" id="GO:0004792">
    <property type="term" value="F:thiosulfate-cyanide sulfurtransferase activity"/>
    <property type="evidence" value="ECO:0007669"/>
    <property type="project" value="TreeGrafter"/>
</dbReference>
<dbReference type="GO" id="GO:0005829">
    <property type="term" value="C:cytosol"/>
    <property type="evidence" value="ECO:0007669"/>
    <property type="project" value="TreeGrafter"/>
</dbReference>
<dbReference type="SUPFAM" id="SSF69572">
    <property type="entry name" value="Activating enzymes of the ubiquitin-like proteins"/>
    <property type="match status" value="1"/>
</dbReference>
<evidence type="ECO:0000313" key="3">
    <source>
        <dbReference type="EMBL" id="OSN04191.1"/>
    </source>
</evidence>
<organism evidence="3 4">
    <name type="scientific">Lonsdalea iberica</name>
    <dbReference type="NCBI Taxonomy" id="1082703"/>
    <lineage>
        <taxon>Bacteria</taxon>
        <taxon>Pseudomonadati</taxon>
        <taxon>Pseudomonadota</taxon>
        <taxon>Gammaproteobacteria</taxon>
        <taxon>Enterobacterales</taxon>
        <taxon>Pectobacteriaceae</taxon>
        <taxon>Lonsdalea</taxon>
    </lineage>
</organism>
<comment type="caution">
    <text evidence="3">The sequence shown here is derived from an EMBL/GenBank/DDBJ whole genome shotgun (WGS) entry which is preliminary data.</text>
</comment>
<name>A0A1X3RQX4_9GAMM</name>
<reference evidence="3 4" key="1">
    <citation type="submission" date="2016-02" db="EMBL/GenBank/DDBJ databases">
        <title>Species-wide whole genome sequencing reveals diversity, host range in Lonsdalea quercina.</title>
        <authorList>
            <person name="Li Y."/>
        </authorList>
    </citation>
    <scope>NUCLEOTIDE SEQUENCE [LARGE SCALE GENOMIC DNA]</scope>
    <source>
        <strain evidence="3 4">LMG 26264</strain>
    </source>
</reference>
<keyword evidence="3" id="KW-0548">Nucleotidyltransferase</keyword>
<proteinExistence type="inferred from homology"/>
<dbReference type="FunFam" id="3.40.50.720:FF:000080">
    <property type="entry name" value="Thiazole biosynthesis adenylyltransferase ThiF"/>
    <property type="match status" value="1"/>
</dbReference>
<dbReference type="AlphaFoldDB" id="A0A1X3RQX4"/>
<dbReference type="PANTHER" id="PTHR10953:SF240">
    <property type="entry name" value="SULFUR CARRIER PROTEIN THIS ADENYLYLTRANSFERASE"/>
    <property type="match status" value="1"/>
</dbReference>
<evidence type="ECO:0000256" key="1">
    <source>
        <dbReference type="ARBA" id="ARBA00009919"/>
    </source>
</evidence>
<dbReference type="RefSeq" id="WP_094109982.1">
    <property type="nucleotide sequence ID" value="NZ_LUTP01000039.1"/>
</dbReference>
<comment type="similarity">
    <text evidence="1">Belongs to the HesA/MoeB/ThiF family.</text>
</comment>
<keyword evidence="3" id="KW-0808">Transferase</keyword>
<dbReference type="InterPro" id="IPR000594">
    <property type="entry name" value="ThiF_NAD_FAD-bd"/>
</dbReference>
<dbReference type="Proteomes" id="UP000194020">
    <property type="component" value="Unassembled WGS sequence"/>
</dbReference>
<accession>A0A1X3RQX4</accession>
<dbReference type="InterPro" id="IPR045886">
    <property type="entry name" value="ThiF/MoeB/HesA"/>
</dbReference>
<dbReference type="CDD" id="cd00757">
    <property type="entry name" value="ThiF_MoeB_HesA_family"/>
    <property type="match status" value="1"/>
</dbReference>
<dbReference type="EMBL" id="LUTP01000039">
    <property type="protein sequence ID" value="OSN04191.1"/>
    <property type="molecule type" value="Genomic_DNA"/>
</dbReference>
<dbReference type="NCBIfam" id="NF004281">
    <property type="entry name" value="PRK05690.1"/>
    <property type="match status" value="1"/>
</dbReference>
<dbReference type="GO" id="GO:0008641">
    <property type="term" value="F:ubiquitin-like modifier activating enzyme activity"/>
    <property type="evidence" value="ECO:0007669"/>
    <property type="project" value="InterPro"/>
</dbReference>
<dbReference type="InterPro" id="IPR035985">
    <property type="entry name" value="Ubiquitin-activating_enz"/>
</dbReference>
<dbReference type="PANTHER" id="PTHR10953">
    <property type="entry name" value="UBIQUITIN-ACTIVATING ENZYME E1"/>
    <property type="match status" value="1"/>
</dbReference>
<evidence type="ECO:0000313" key="4">
    <source>
        <dbReference type="Proteomes" id="UP000194020"/>
    </source>
</evidence>
<dbReference type="GO" id="GO:0016779">
    <property type="term" value="F:nucleotidyltransferase activity"/>
    <property type="evidence" value="ECO:0007669"/>
    <property type="project" value="UniProtKB-KW"/>
</dbReference>
<dbReference type="Pfam" id="PF00899">
    <property type="entry name" value="ThiF"/>
    <property type="match status" value="1"/>
</dbReference>
<dbReference type="GO" id="GO:0008146">
    <property type="term" value="F:sulfotransferase activity"/>
    <property type="evidence" value="ECO:0007669"/>
    <property type="project" value="TreeGrafter"/>
</dbReference>